<dbReference type="Proteomes" id="UP000002698">
    <property type="component" value="Plasmid PL23"/>
</dbReference>
<gene>
    <name evidence="2" type="ordered locus">NP_3306A</name>
    <name evidence="3" type="ordered locus">NP_7030A</name>
</gene>
<dbReference type="EMBL" id="CR936257">
    <property type="protein sequence ID" value="CAI49744.1"/>
    <property type="molecule type" value="Genomic_DNA"/>
</dbReference>
<evidence type="ECO:0000313" key="3">
    <source>
        <dbReference type="EMBL" id="CAI50931.1"/>
    </source>
</evidence>
<keyword evidence="1" id="KW-0812">Transmembrane</keyword>
<dbReference type="Proteomes" id="UP000002698">
    <property type="component" value="Chromosome"/>
</dbReference>
<evidence type="ECO:0000313" key="2">
    <source>
        <dbReference type="EMBL" id="CAI49744.1"/>
    </source>
</evidence>
<dbReference type="KEGG" id="nph:NP_7030A"/>
<feature type="transmembrane region" description="Helical" evidence="1">
    <location>
        <begin position="7"/>
        <end position="24"/>
    </location>
</feature>
<dbReference type="EMBL" id="CR936259">
    <property type="protein sequence ID" value="CAI50931.1"/>
    <property type="molecule type" value="Genomic_DNA"/>
</dbReference>
<evidence type="ECO:0000256" key="1">
    <source>
        <dbReference type="SAM" id="Phobius"/>
    </source>
</evidence>
<feature type="transmembrane region" description="Helical" evidence="1">
    <location>
        <begin position="52"/>
        <end position="73"/>
    </location>
</feature>
<sequence>MSAWLRFGYGLMATVGLAVGGLIYQQVFVAELLPIAPTEGPFATPVIWLDRLVPVILVGLLLFVWAWVIAGSVQEERTLDRRRVR</sequence>
<dbReference type="EnsemblBacteria" id="CAI50931">
    <property type="protein sequence ID" value="CAI50931"/>
    <property type="gene ID" value="NP_7030A"/>
</dbReference>
<dbReference type="HOGENOM" id="CLU_2505049_0_0_2"/>
<proteinExistence type="predicted"/>
<dbReference type="EnsemblBacteria" id="CAI49744">
    <property type="protein sequence ID" value="CAI49744"/>
    <property type="gene ID" value="NP_3306A"/>
</dbReference>
<protein>
    <submittedName>
        <fullName evidence="3">Uncharacterized protein</fullName>
    </submittedName>
</protein>
<dbReference type="GeneID" id="3703475"/>
<dbReference type="RefSeq" id="WP_011323365.1">
    <property type="nucleotide sequence ID" value="NC_007426.1"/>
</dbReference>
<dbReference type="KEGG" id="nph:NP_3306A"/>
<name>Q3ILT9_NATPD</name>
<dbReference type="STRING" id="348780.NP_3306A"/>
<evidence type="ECO:0000313" key="4">
    <source>
        <dbReference type="Proteomes" id="UP000002698"/>
    </source>
</evidence>
<reference evidence="3 4" key="1">
    <citation type="journal article" date="2005" name="Genome Res.">
        <title>Living with two extremes: conclusions from the genome sequence of Natronomonas pharaonis.</title>
        <authorList>
            <person name="Falb M."/>
            <person name="Pfeiffer F."/>
            <person name="Palm P."/>
            <person name="Rodewald K."/>
            <person name="Hickmann V."/>
            <person name="Tittor J."/>
            <person name="Oesterhelt D."/>
        </authorList>
    </citation>
    <scope>NUCLEOTIDE SEQUENCE [LARGE SCALE GENOMIC DNA]</scope>
    <source>
        <strain evidence="4">ATCC 35678 / DSM 2160 / CIP 103997 / JCM 8858 / NBRC 14720 / NCIMB 2260 / Gabara</strain>
        <strain evidence="3">Gabara</strain>
        <plasmid evidence="3">PL23</plasmid>
    </source>
</reference>
<keyword evidence="1" id="KW-1133">Transmembrane helix</keyword>
<keyword evidence="1" id="KW-0472">Membrane</keyword>
<dbReference type="AlphaFoldDB" id="Q3ILT9"/>
<geneLocation type="plasmid" evidence="3 4">
    <name>PL23</name>
</geneLocation>
<accession>Q3ILT9</accession>
<organism evidence="3 4">
    <name type="scientific">Natronomonas pharaonis (strain ATCC 35678 / DSM 2160 / CIP 103997 / JCM 8858 / NBRC 14720 / NCIMB 2260 / Gabara)</name>
    <name type="common">Halobacterium pharaonis</name>
    <dbReference type="NCBI Taxonomy" id="348780"/>
    <lineage>
        <taxon>Archaea</taxon>
        <taxon>Methanobacteriati</taxon>
        <taxon>Methanobacteriota</taxon>
        <taxon>Stenosarchaea group</taxon>
        <taxon>Halobacteria</taxon>
        <taxon>Halobacteriales</taxon>
        <taxon>Natronomonadaceae</taxon>
        <taxon>Natronomonas</taxon>
    </lineage>
</organism>
<keyword evidence="4" id="KW-1185">Reference proteome</keyword>
<keyword evidence="3" id="KW-0614">Plasmid</keyword>